<evidence type="ECO:0000313" key="3">
    <source>
        <dbReference type="Proteomes" id="UP001642520"/>
    </source>
</evidence>
<evidence type="ECO:0000256" key="1">
    <source>
        <dbReference type="SAM" id="SignalP"/>
    </source>
</evidence>
<evidence type="ECO:0000313" key="2">
    <source>
        <dbReference type="EMBL" id="CAL7935823.1"/>
    </source>
</evidence>
<feature type="signal peptide" evidence="1">
    <location>
        <begin position="1"/>
        <end position="18"/>
    </location>
</feature>
<accession>A0ABP1N818</accession>
<reference evidence="2 3" key="1">
    <citation type="submission" date="2024-08" db="EMBL/GenBank/DDBJ databases">
        <authorList>
            <person name="Will J Nash"/>
            <person name="Angela Man"/>
            <person name="Seanna McTaggart"/>
            <person name="Kendall Baker"/>
            <person name="Tom Barker"/>
            <person name="Leah Catchpole"/>
            <person name="Alex Durrant"/>
            <person name="Karim Gharbi"/>
            <person name="Naomi Irish"/>
            <person name="Gemy Kaithakottil"/>
            <person name="Debby Ku"/>
            <person name="Aaliyah Providence"/>
            <person name="Felix Shaw"/>
            <person name="David Swarbreck"/>
            <person name="Chris Watkins"/>
            <person name="Ann M. McCartney"/>
            <person name="Giulio Formenti"/>
            <person name="Alice Mouton"/>
            <person name="Noel Vella"/>
            <person name="Bjorn M von Reumont"/>
            <person name="Adriana Vella"/>
            <person name="Wilfried Haerty"/>
        </authorList>
    </citation>
    <scope>NUCLEOTIDE SEQUENCE [LARGE SCALE GENOMIC DNA]</scope>
</reference>
<dbReference type="PROSITE" id="PS51257">
    <property type="entry name" value="PROKAR_LIPOPROTEIN"/>
    <property type="match status" value="1"/>
</dbReference>
<keyword evidence="3" id="KW-1185">Reference proteome</keyword>
<comment type="caution">
    <text evidence="2">The sequence shown here is derived from an EMBL/GenBank/DDBJ whole genome shotgun (WGS) entry which is preliminary data.</text>
</comment>
<feature type="chain" id="PRO_5046452503" evidence="1">
    <location>
        <begin position="19"/>
        <end position="121"/>
    </location>
</feature>
<organism evidence="2 3">
    <name type="scientific">Xylocopa violacea</name>
    <name type="common">Violet carpenter bee</name>
    <name type="synonym">Apis violacea</name>
    <dbReference type="NCBI Taxonomy" id="135666"/>
    <lineage>
        <taxon>Eukaryota</taxon>
        <taxon>Metazoa</taxon>
        <taxon>Ecdysozoa</taxon>
        <taxon>Arthropoda</taxon>
        <taxon>Hexapoda</taxon>
        <taxon>Insecta</taxon>
        <taxon>Pterygota</taxon>
        <taxon>Neoptera</taxon>
        <taxon>Endopterygota</taxon>
        <taxon>Hymenoptera</taxon>
        <taxon>Apocrita</taxon>
        <taxon>Aculeata</taxon>
        <taxon>Apoidea</taxon>
        <taxon>Anthophila</taxon>
        <taxon>Apidae</taxon>
        <taxon>Xylocopa</taxon>
        <taxon>Xylocopa</taxon>
    </lineage>
</organism>
<protein>
    <submittedName>
        <fullName evidence="2">Uncharacterized protein</fullName>
    </submittedName>
</protein>
<dbReference type="EMBL" id="CAXAJV020001286">
    <property type="protein sequence ID" value="CAL7935823.1"/>
    <property type="molecule type" value="Genomic_DNA"/>
</dbReference>
<proteinExistence type="predicted"/>
<dbReference type="Proteomes" id="UP001642520">
    <property type="component" value="Unassembled WGS sequence"/>
</dbReference>
<keyword evidence="1" id="KW-0732">Signal</keyword>
<sequence length="121" mass="13605">MKSMAIVLFLTFLGCCAAFPALPDNSSPIVAIPVFLQEPESPGNNRRDSSSPVAYMLLDKLTLPEEHPGGALIEKRNVKKIDEEDLETAAGNFALRPLFVYRQQMANRQRVREANSRRNRF</sequence>
<name>A0ABP1N818_XYLVO</name>
<gene>
    <name evidence="2" type="ORF">XYLVIOL_LOCUS1834</name>
</gene>